<dbReference type="Ensembl" id="ENSGMOT00000015931.2">
    <property type="protein sequence ID" value="ENSGMOP00000015535.2"/>
    <property type="gene ID" value="ENSGMOG00000014520.2"/>
</dbReference>
<evidence type="ECO:0000313" key="11">
    <source>
        <dbReference type="Proteomes" id="UP000694546"/>
    </source>
</evidence>
<dbReference type="Pfam" id="PF06027">
    <property type="entry name" value="SLC35F"/>
    <property type="match status" value="1"/>
</dbReference>
<feature type="transmembrane region" description="Helical" evidence="9">
    <location>
        <begin position="130"/>
        <end position="150"/>
    </location>
</feature>
<dbReference type="AlphaFoldDB" id="A0A8C4ZI96"/>
<keyword evidence="5 9" id="KW-1133">Transmembrane helix</keyword>
<organism evidence="10 11">
    <name type="scientific">Gadus morhua</name>
    <name type="common">Atlantic cod</name>
    <dbReference type="NCBI Taxonomy" id="8049"/>
    <lineage>
        <taxon>Eukaryota</taxon>
        <taxon>Metazoa</taxon>
        <taxon>Chordata</taxon>
        <taxon>Craniata</taxon>
        <taxon>Vertebrata</taxon>
        <taxon>Euteleostomi</taxon>
        <taxon>Actinopterygii</taxon>
        <taxon>Neopterygii</taxon>
        <taxon>Teleostei</taxon>
        <taxon>Neoteleostei</taxon>
        <taxon>Acanthomorphata</taxon>
        <taxon>Zeiogadaria</taxon>
        <taxon>Gadariae</taxon>
        <taxon>Gadiformes</taxon>
        <taxon>Gadoidei</taxon>
        <taxon>Gadidae</taxon>
        <taxon>Gadus</taxon>
    </lineage>
</organism>
<evidence type="ECO:0000256" key="3">
    <source>
        <dbReference type="ARBA" id="ARBA00022448"/>
    </source>
</evidence>
<feature type="transmembrane region" description="Helical" evidence="9">
    <location>
        <begin position="226"/>
        <end position="246"/>
    </location>
</feature>
<evidence type="ECO:0000256" key="8">
    <source>
        <dbReference type="SAM" id="MobiDB-lite"/>
    </source>
</evidence>
<keyword evidence="4 9" id="KW-0812">Transmembrane</keyword>
<dbReference type="Proteomes" id="UP000694546">
    <property type="component" value="Chromosome 16"/>
</dbReference>
<accession>A0A8C4ZI96</accession>
<dbReference type="PANTHER" id="PTHR14233">
    <property type="entry name" value="DUF914-RELATED"/>
    <property type="match status" value="1"/>
</dbReference>
<keyword evidence="11" id="KW-1185">Reference proteome</keyword>
<evidence type="ECO:0000256" key="6">
    <source>
        <dbReference type="ARBA" id="ARBA00023136"/>
    </source>
</evidence>
<keyword evidence="6 9" id="KW-0472">Membrane</keyword>
<dbReference type="GO" id="GO:0022857">
    <property type="term" value="F:transmembrane transporter activity"/>
    <property type="evidence" value="ECO:0007669"/>
    <property type="project" value="InterPro"/>
</dbReference>
<dbReference type="PANTHER" id="PTHR14233:SF12">
    <property type="entry name" value="SOLUTE CARRIER FAMILY 35 MEMBER F2"/>
    <property type="match status" value="1"/>
</dbReference>
<feature type="transmembrane region" description="Helical" evidence="9">
    <location>
        <begin position="193"/>
        <end position="214"/>
    </location>
</feature>
<evidence type="ECO:0000256" key="4">
    <source>
        <dbReference type="ARBA" id="ARBA00022692"/>
    </source>
</evidence>
<proteinExistence type="inferred from homology"/>
<dbReference type="InterPro" id="IPR009262">
    <property type="entry name" value="SLC35_F1/F2/F6"/>
</dbReference>
<sequence>MLIRQLAKTLAMGQGLALLICGTAISSQYLASDYHVNTPMLQSLLNYALLCITYTPMLFFRTGEGNMLRILKRRGWKYLLMGLVDVEANYTVVKAYQYTTLTSIQLLDCFIIPVLMVLSWWVLKTRYRLVHYVAVVVCLLGVGAMVGADLLAGRDQGSTSNILLGDGLVLVSATLYAVSNVCQEYTVKNLSRVEFLGMLGLFGTIFSTIQMVILERHELPKIQWSWQIGLLFGAYGTCMYALYSCMPVVVKLTSATSVNLSLLTADLFSLFCGLFLFHYSFSPLYLIALVVILLGFITFNAVPLPTSTPSPPSPITEDDGCYDNHAINLNEDVIDKQDVVSTIIVPTEEGQGEGDQDTRSKMDTSVPDRGYGSFSHVLCSTKM</sequence>
<evidence type="ECO:0000256" key="2">
    <source>
        <dbReference type="ARBA" id="ARBA00007863"/>
    </source>
</evidence>
<evidence type="ECO:0000313" key="10">
    <source>
        <dbReference type="Ensembl" id="ENSGMOP00000015535.2"/>
    </source>
</evidence>
<dbReference type="InterPro" id="IPR037185">
    <property type="entry name" value="EmrE-like"/>
</dbReference>
<keyword evidence="3" id="KW-0813">Transport</keyword>
<comment type="subcellular location">
    <subcellularLocation>
        <location evidence="1">Membrane</location>
        <topology evidence="1">Multi-pass membrane protein</topology>
    </subcellularLocation>
</comment>
<evidence type="ECO:0000256" key="7">
    <source>
        <dbReference type="ARBA" id="ARBA00037727"/>
    </source>
</evidence>
<comment type="similarity">
    <text evidence="2">Belongs to the SLC35F solute transporter family.</text>
</comment>
<protein>
    <recommendedName>
        <fullName evidence="12">Solute carrier family 35 member F2</fullName>
    </recommendedName>
</protein>
<feature type="transmembrane region" description="Helical" evidence="9">
    <location>
        <begin position="45"/>
        <end position="63"/>
    </location>
</feature>
<feature type="transmembrane region" description="Helical" evidence="9">
    <location>
        <begin position="284"/>
        <end position="302"/>
    </location>
</feature>
<comment type="function">
    <text evidence="7">Putative solute transporter.</text>
</comment>
<reference evidence="10" key="2">
    <citation type="submission" date="2025-09" db="UniProtKB">
        <authorList>
            <consortium name="Ensembl"/>
        </authorList>
    </citation>
    <scope>IDENTIFICATION</scope>
</reference>
<feature type="transmembrane region" description="Helical" evidence="9">
    <location>
        <begin position="162"/>
        <end position="181"/>
    </location>
</feature>
<evidence type="ECO:0000256" key="1">
    <source>
        <dbReference type="ARBA" id="ARBA00004141"/>
    </source>
</evidence>
<dbReference type="OMA" id="CTIAWAL"/>
<feature type="transmembrane region" description="Helical" evidence="9">
    <location>
        <begin position="104"/>
        <end position="123"/>
    </location>
</feature>
<evidence type="ECO:0000256" key="9">
    <source>
        <dbReference type="SAM" id="Phobius"/>
    </source>
</evidence>
<dbReference type="GeneTree" id="ENSGT00390000015655"/>
<dbReference type="SUPFAM" id="SSF103481">
    <property type="entry name" value="Multidrug resistance efflux transporter EmrE"/>
    <property type="match status" value="1"/>
</dbReference>
<feature type="region of interest" description="Disordered" evidence="8">
    <location>
        <begin position="346"/>
        <end position="366"/>
    </location>
</feature>
<evidence type="ECO:0000256" key="5">
    <source>
        <dbReference type="ARBA" id="ARBA00022989"/>
    </source>
</evidence>
<feature type="transmembrane region" description="Helical" evidence="9">
    <location>
        <begin position="258"/>
        <end position="278"/>
    </location>
</feature>
<name>A0A8C4ZI96_GADMO</name>
<dbReference type="InterPro" id="IPR052221">
    <property type="entry name" value="SLC35F_Transporter"/>
</dbReference>
<evidence type="ECO:0008006" key="12">
    <source>
        <dbReference type="Google" id="ProtNLM"/>
    </source>
</evidence>
<reference evidence="10" key="1">
    <citation type="submission" date="2025-08" db="UniProtKB">
        <authorList>
            <consortium name="Ensembl"/>
        </authorList>
    </citation>
    <scope>IDENTIFICATION</scope>
</reference>
<dbReference type="GO" id="GO:0016020">
    <property type="term" value="C:membrane"/>
    <property type="evidence" value="ECO:0007669"/>
    <property type="project" value="UniProtKB-SubCell"/>
</dbReference>